<dbReference type="SMART" id="SM00448">
    <property type="entry name" value="REC"/>
    <property type="match status" value="1"/>
</dbReference>
<dbReference type="CDD" id="cd00130">
    <property type="entry name" value="PAS"/>
    <property type="match status" value="1"/>
</dbReference>
<feature type="region of interest" description="Disordered" evidence="4">
    <location>
        <begin position="374"/>
        <end position="413"/>
    </location>
</feature>
<feature type="domain" description="PAC" evidence="8">
    <location>
        <begin position="211"/>
        <end position="263"/>
    </location>
</feature>
<evidence type="ECO:0000256" key="4">
    <source>
        <dbReference type="SAM" id="MobiDB-lite"/>
    </source>
</evidence>
<evidence type="ECO:0000313" key="9">
    <source>
        <dbReference type="EMBL" id="KAJ3167542.1"/>
    </source>
</evidence>
<dbReference type="Proteomes" id="UP001212152">
    <property type="component" value="Unassembled WGS sequence"/>
</dbReference>
<dbReference type="InterPro" id="IPR036890">
    <property type="entry name" value="HATPase_C_sf"/>
</dbReference>
<reference evidence="9" key="1">
    <citation type="submission" date="2020-05" db="EMBL/GenBank/DDBJ databases">
        <title>Phylogenomic resolution of chytrid fungi.</title>
        <authorList>
            <person name="Stajich J.E."/>
            <person name="Amses K."/>
            <person name="Simmons R."/>
            <person name="Seto K."/>
            <person name="Myers J."/>
            <person name="Bonds A."/>
            <person name="Quandt C.A."/>
            <person name="Barry K."/>
            <person name="Liu P."/>
            <person name="Grigoriev I."/>
            <person name="Longcore J.E."/>
            <person name="James T.Y."/>
        </authorList>
    </citation>
    <scope>NUCLEOTIDE SEQUENCE</scope>
    <source>
        <strain evidence="9">JEL0379</strain>
    </source>
</reference>
<dbReference type="Pfam" id="PF13426">
    <property type="entry name" value="PAS_9"/>
    <property type="match status" value="2"/>
</dbReference>
<organism evidence="9 10">
    <name type="scientific">Geranomyces variabilis</name>
    <dbReference type="NCBI Taxonomy" id="109894"/>
    <lineage>
        <taxon>Eukaryota</taxon>
        <taxon>Fungi</taxon>
        <taxon>Fungi incertae sedis</taxon>
        <taxon>Chytridiomycota</taxon>
        <taxon>Chytridiomycota incertae sedis</taxon>
        <taxon>Chytridiomycetes</taxon>
        <taxon>Spizellomycetales</taxon>
        <taxon>Powellomycetaceae</taxon>
        <taxon>Geranomyces</taxon>
    </lineage>
</organism>
<evidence type="ECO:0000259" key="5">
    <source>
        <dbReference type="PROSITE" id="PS50109"/>
    </source>
</evidence>
<evidence type="ECO:0000259" key="8">
    <source>
        <dbReference type="PROSITE" id="PS50113"/>
    </source>
</evidence>
<dbReference type="InterPro" id="IPR001610">
    <property type="entry name" value="PAC"/>
</dbReference>
<accession>A0AAD5XNB2</accession>
<dbReference type="SUPFAM" id="SSF55785">
    <property type="entry name" value="PYP-like sensor domain (PAS domain)"/>
    <property type="match status" value="2"/>
</dbReference>
<evidence type="ECO:0000256" key="3">
    <source>
        <dbReference type="PROSITE-ProRule" id="PRU00169"/>
    </source>
</evidence>
<dbReference type="CDD" id="cd17546">
    <property type="entry name" value="REC_hyHK_CKI1_RcsC-like"/>
    <property type="match status" value="1"/>
</dbReference>
<dbReference type="InterPro" id="IPR001789">
    <property type="entry name" value="Sig_transdc_resp-reg_receiver"/>
</dbReference>
<dbReference type="Pfam" id="PF00512">
    <property type="entry name" value="HisKA"/>
    <property type="match status" value="1"/>
</dbReference>
<feature type="domain" description="Histidine kinase" evidence="5">
    <location>
        <begin position="278"/>
        <end position="521"/>
    </location>
</feature>
<dbReference type="Gene3D" id="3.30.565.10">
    <property type="entry name" value="Histidine kinase-like ATPase, C-terminal domain"/>
    <property type="match status" value="1"/>
</dbReference>
<evidence type="ECO:0000256" key="2">
    <source>
        <dbReference type="ARBA" id="ARBA00023012"/>
    </source>
</evidence>
<gene>
    <name evidence="9" type="ORF">HDU87_001491</name>
</gene>
<dbReference type="Gene3D" id="3.40.50.2300">
    <property type="match status" value="1"/>
</dbReference>
<dbReference type="SUPFAM" id="SSF47384">
    <property type="entry name" value="Homodimeric domain of signal transducing histidine kinase"/>
    <property type="match status" value="1"/>
</dbReference>
<dbReference type="SMART" id="SM00387">
    <property type="entry name" value="HATPase_c"/>
    <property type="match status" value="1"/>
</dbReference>
<feature type="domain" description="Response regulatory" evidence="6">
    <location>
        <begin position="548"/>
        <end position="670"/>
    </location>
</feature>
<dbReference type="Pfam" id="PF00072">
    <property type="entry name" value="Response_reg"/>
    <property type="match status" value="1"/>
</dbReference>
<dbReference type="Gene3D" id="1.10.287.130">
    <property type="match status" value="1"/>
</dbReference>
<dbReference type="PANTHER" id="PTHR45339:SF1">
    <property type="entry name" value="HYBRID SIGNAL TRANSDUCTION HISTIDINE KINASE J"/>
    <property type="match status" value="1"/>
</dbReference>
<proteinExistence type="predicted"/>
<dbReference type="PROSITE" id="PS50110">
    <property type="entry name" value="RESPONSE_REGULATORY"/>
    <property type="match status" value="1"/>
</dbReference>
<protein>
    <submittedName>
        <fullName evidence="9">Uncharacterized protein</fullName>
    </submittedName>
</protein>
<dbReference type="AlphaFoldDB" id="A0AAD5XNB2"/>
<dbReference type="SUPFAM" id="SSF52172">
    <property type="entry name" value="CheY-like"/>
    <property type="match status" value="1"/>
</dbReference>
<dbReference type="SMART" id="SM00091">
    <property type="entry name" value="PAS"/>
    <property type="match status" value="2"/>
</dbReference>
<dbReference type="Pfam" id="PF02518">
    <property type="entry name" value="HATPase_c"/>
    <property type="match status" value="1"/>
</dbReference>
<keyword evidence="10" id="KW-1185">Reference proteome</keyword>
<dbReference type="SMART" id="SM00388">
    <property type="entry name" value="HisKA"/>
    <property type="match status" value="1"/>
</dbReference>
<dbReference type="GO" id="GO:0000155">
    <property type="term" value="F:phosphorelay sensor kinase activity"/>
    <property type="evidence" value="ECO:0007669"/>
    <property type="project" value="InterPro"/>
</dbReference>
<dbReference type="PROSITE" id="PS50112">
    <property type="entry name" value="PAS"/>
    <property type="match status" value="1"/>
</dbReference>
<keyword evidence="1 3" id="KW-0597">Phosphoprotein</keyword>
<comment type="caution">
    <text evidence="9">The sequence shown here is derived from an EMBL/GenBank/DDBJ whole genome shotgun (WGS) entry which is preliminary data.</text>
</comment>
<feature type="modified residue" description="4-aspartylphosphate" evidence="3">
    <location>
        <position position="603"/>
    </location>
</feature>
<feature type="domain" description="PAS" evidence="7">
    <location>
        <begin position="136"/>
        <end position="209"/>
    </location>
</feature>
<sequence>MGDDFCNLFYSLPSPYAIVDDANEFLAATDGFVAELCVPREQFVGRNLSDVFNHEPECRRLLEENLANVRRTGKPLEFGPRKHDHVDAQGFRTEKFWTIRLKRITFDGHQTAILLGIVDRTEHILRERSWERNMHSARMLQLLVNNIRDYAVFLLDTQGRVATWNPGAQRLKQYAPEEIIGKHFSVLFTEEDIKASKPELELDKARREGMAEDNYWRQRKDGSRFWANVVISAVRDDSGELVGFAKVTRDLTERKVAEEKVMAAYEESLKVKSEFLANMSHELRTPMNGALAAAALLAETSLSEEQRSLTQLITESGTVLLRVINDILDFSKVEANQIHILPCPFSAVSIIDEVFTENGSITVTVAYTYGVSGPVHSEERKEEPESADGREDSSIGRLELNGQTERNVHSVRPPLAHLRTGSLTLGGAPARAMPDGGQDPWRLGELSVTVADTGIGIDDDMIGRLFLPFSQGDLSTRKRYQGTGLGLSISRKLAILMGGDLSVKSVPGKGSTFRVRLPFPPAMLLSPENCVSASHVSENHSVVRSQSKILIAEDNDINQRVIRKILSHIGYENITIVANGEQALWALRKADAEEEPFDVVLMDVQMPVMDGLECTTAMRADPALSRLPIIAMTANALEGDRIKCIECGMDDYASKPIDIKNLAQTLDKWLVLDHGGTARKTEK</sequence>
<evidence type="ECO:0000259" key="6">
    <source>
        <dbReference type="PROSITE" id="PS50110"/>
    </source>
</evidence>
<dbReference type="InterPro" id="IPR035965">
    <property type="entry name" value="PAS-like_dom_sf"/>
</dbReference>
<evidence type="ECO:0000259" key="7">
    <source>
        <dbReference type="PROSITE" id="PS50112"/>
    </source>
</evidence>
<dbReference type="InterPro" id="IPR011006">
    <property type="entry name" value="CheY-like_superfamily"/>
</dbReference>
<dbReference type="InterPro" id="IPR000014">
    <property type="entry name" value="PAS"/>
</dbReference>
<dbReference type="NCBIfam" id="TIGR00229">
    <property type="entry name" value="sensory_box"/>
    <property type="match status" value="1"/>
</dbReference>
<dbReference type="SMART" id="SM00086">
    <property type="entry name" value="PAC"/>
    <property type="match status" value="1"/>
</dbReference>
<dbReference type="PROSITE" id="PS50109">
    <property type="entry name" value="HIS_KIN"/>
    <property type="match status" value="1"/>
</dbReference>
<dbReference type="PROSITE" id="PS50113">
    <property type="entry name" value="PAC"/>
    <property type="match status" value="1"/>
</dbReference>
<dbReference type="InterPro" id="IPR003594">
    <property type="entry name" value="HATPase_dom"/>
</dbReference>
<dbReference type="EMBL" id="JADGJQ010000135">
    <property type="protein sequence ID" value="KAJ3167542.1"/>
    <property type="molecule type" value="Genomic_DNA"/>
</dbReference>
<dbReference type="SUPFAM" id="SSF55874">
    <property type="entry name" value="ATPase domain of HSP90 chaperone/DNA topoisomerase II/histidine kinase"/>
    <property type="match status" value="1"/>
</dbReference>
<dbReference type="PANTHER" id="PTHR45339">
    <property type="entry name" value="HYBRID SIGNAL TRANSDUCTION HISTIDINE KINASE J"/>
    <property type="match status" value="1"/>
</dbReference>
<dbReference type="InterPro" id="IPR003661">
    <property type="entry name" value="HisK_dim/P_dom"/>
</dbReference>
<evidence type="ECO:0000256" key="1">
    <source>
        <dbReference type="ARBA" id="ARBA00022553"/>
    </source>
</evidence>
<evidence type="ECO:0000313" key="10">
    <source>
        <dbReference type="Proteomes" id="UP001212152"/>
    </source>
</evidence>
<dbReference type="InterPro" id="IPR000700">
    <property type="entry name" value="PAS-assoc_C"/>
</dbReference>
<dbReference type="CDD" id="cd16922">
    <property type="entry name" value="HATPase_EvgS-ArcB-TorS-like"/>
    <property type="match status" value="1"/>
</dbReference>
<dbReference type="InterPro" id="IPR004358">
    <property type="entry name" value="Sig_transdc_His_kin-like_C"/>
</dbReference>
<dbReference type="InterPro" id="IPR036097">
    <property type="entry name" value="HisK_dim/P_sf"/>
</dbReference>
<dbReference type="Gene3D" id="3.30.450.20">
    <property type="entry name" value="PAS domain"/>
    <property type="match status" value="2"/>
</dbReference>
<dbReference type="InterPro" id="IPR005467">
    <property type="entry name" value="His_kinase_dom"/>
</dbReference>
<dbReference type="PRINTS" id="PR00344">
    <property type="entry name" value="BCTRLSENSOR"/>
</dbReference>
<dbReference type="CDD" id="cd00082">
    <property type="entry name" value="HisKA"/>
    <property type="match status" value="1"/>
</dbReference>
<feature type="compositionally biased region" description="Basic and acidic residues" evidence="4">
    <location>
        <begin position="376"/>
        <end position="394"/>
    </location>
</feature>
<name>A0AAD5XNB2_9FUNG</name>
<keyword evidence="2" id="KW-0902">Two-component regulatory system</keyword>